<keyword evidence="2" id="KW-1185">Reference proteome</keyword>
<reference evidence="2" key="1">
    <citation type="journal article" date="2019" name="Int. J. Syst. Evol. Microbiol.">
        <title>The Global Catalogue of Microorganisms (GCM) 10K type strain sequencing project: providing services to taxonomists for standard genome sequencing and annotation.</title>
        <authorList>
            <consortium name="The Broad Institute Genomics Platform"/>
            <consortium name="The Broad Institute Genome Sequencing Center for Infectious Disease"/>
            <person name="Wu L."/>
            <person name="Ma J."/>
        </authorList>
    </citation>
    <scope>NUCLEOTIDE SEQUENCE [LARGE SCALE GENOMIC DNA]</scope>
    <source>
        <strain evidence="2">CGMCC 1.12702</strain>
    </source>
</reference>
<comment type="caution">
    <text evidence="1">The sequence shown here is derived from an EMBL/GenBank/DDBJ whole genome shotgun (WGS) entry which is preliminary data.</text>
</comment>
<name>A0ABW4TZS2_9SPHN</name>
<dbReference type="RefSeq" id="WP_380929498.1">
    <property type="nucleotide sequence ID" value="NZ_JBHUGS010000002.1"/>
</dbReference>
<sequence length="58" mass="5980">MAFAVARSSAIIDAHCDAGADGLADLDTMDAETRPHLACIDAQIARIDALLLDAGRAV</sequence>
<dbReference type="Proteomes" id="UP001597400">
    <property type="component" value="Unassembled WGS sequence"/>
</dbReference>
<protein>
    <submittedName>
        <fullName evidence="1">Uncharacterized protein</fullName>
    </submittedName>
</protein>
<dbReference type="EMBL" id="JBHUGS010000002">
    <property type="protein sequence ID" value="MFD1951067.1"/>
    <property type="molecule type" value="Genomic_DNA"/>
</dbReference>
<evidence type="ECO:0000313" key="1">
    <source>
        <dbReference type="EMBL" id="MFD1951067.1"/>
    </source>
</evidence>
<gene>
    <name evidence="1" type="ORF">ACFSGX_09855</name>
</gene>
<organism evidence="1 2">
    <name type="scientific">Sphingomonas arantia</name>
    <dbReference type="NCBI Taxonomy" id="1460676"/>
    <lineage>
        <taxon>Bacteria</taxon>
        <taxon>Pseudomonadati</taxon>
        <taxon>Pseudomonadota</taxon>
        <taxon>Alphaproteobacteria</taxon>
        <taxon>Sphingomonadales</taxon>
        <taxon>Sphingomonadaceae</taxon>
        <taxon>Sphingomonas</taxon>
    </lineage>
</organism>
<accession>A0ABW4TZS2</accession>
<proteinExistence type="predicted"/>
<evidence type="ECO:0000313" key="2">
    <source>
        <dbReference type="Proteomes" id="UP001597400"/>
    </source>
</evidence>